<protein>
    <submittedName>
        <fullName evidence="2">Phage tail protein</fullName>
    </submittedName>
</protein>
<dbReference type="Pfam" id="PF07484">
    <property type="entry name" value="Collar"/>
    <property type="match status" value="1"/>
</dbReference>
<dbReference type="InterPro" id="IPR011083">
    <property type="entry name" value="Phage_tail_collar_dom"/>
</dbReference>
<evidence type="ECO:0000259" key="1">
    <source>
        <dbReference type="Pfam" id="PF07484"/>
    </source>
</evidence>
<dbReference type="InterPro" id="IPR037053">
    <property type="entry name" value="Phage_tail_collar_dom_sf"/>
</dbReference>
<dbReference type="Proteomes" id="UP000595448">
    <property type="component" value="Chromosome"/>
</dbReference>
<accession>A0ABX7BQ48</accession>
<feature type="domain" description="Phage tail collar" evidence="1">
    <location>
        <begin position="7"/>
        <end position="63"/>
    </location>
</feature>
<proteinExistence type="predicted"/>
<dbReference type="EMBL" id="CP067977">
    <property type="protein sequence ID" value="QQQ19717.1"/>
    <property type="molecule type" value="Genomic_DNA"/>
</dbReference>
<dbReference type="Gene3D" id="3.90.1340.10">
    <property type="entry name" value="Phage tail collar domain"/>
    <property type="match status" value="1"/>
</dbReference>
<reference evidence="2 3" key="1">
    <citation type="submission" date="2021-01" db="EMBL/GenBank/DDBJ databases">
        <title>Brevundimonas vitis sp. nov., an bacterium isolated from grape (Vitis vinifera).</title>
        <authorList>
            <person name="Jiang L."/>
            <person name="Lee J."/>
        </authorList>
    </citation>
    <scope>NUCLEOTIDE SEQUENCE [LARGE SCALE GENOMIC DNA]</scope>
    <source>
        <strain evidence="2 3">GRTSA-9</strain>
    </source>
</reference>
<organism evidence="2 3">
    <name type="scientific">Brevundimonas vitisensis</name>
    <dbReference type="NCBI Taxonomy" id="2800818"/>
    <lineage>
        <taxon>Bacteria</taxon>
        <taxon>Pseudomonadati</taxon>
        <taxon>Pseudomonadota</taxon>
        <taxon>Alphaproteobacteria</taxon>
        <taxon>Caulobacterales</taxon>
        <taxon>Caulobacteraceae</taxon>
        <taxon>Brevundimonas</taxon>
    </lineage>
</organism>
<dbReference type="SUPFAM" id="SSF88874">
    <property type="entry name" value="Receptor-binding domain of short tail fibre protein gp12"/>
    <property type="match status" value="1"/>
</dbReference>
<keyword evidence="3" id="KW-1185">Reference proteome</keyword>
<dbReference type="RefSeq" id="WP_201104080.1">
    <property type="nucleotide sequence ID" value="NZ_CP067977.1"/>
</dbReference>
<gene>
    <name evidence="2" type="ORF">JIP62_06410</name>
</gene>
<evidence type="ECO:0000313" key="3">
    <source>
        <dbReference type="Proteomes" id="UP000595448"/>
    </source>
</evidence>
<name>A0ABX7BQ48_9CAUL</name>
<evidence type="ECO:0000313" key="2">
    <source>
        <dbReference type="EMBL" id="QQQ19717.1"/>
    </source>
</evidence>
<sequence>MSDAYFGEIRLFGACQIPTGWMMCDGAILSVRENVQLFSIIGARYGGDGVNTFALPDLQSRTPIHIGQVPGSTGPVWSMGQTGGTETVSLTLDQIPRHLHSVRATTQTGTTGNATNAMPSTVNRHATASANDALLYGAPTQPAAFVPGTLGESGGGYAHTNMQPSLALLFCICVQGTVPNRA</sequence>